<dbReference type="Gene3D" id="2.130.10.10">
    <property type="entry name" value="YVTN repeat-like/Quinoprotein amine dehydrogenase"/>
    <property type="match status" value="3"/>
</dbReference>
<reference evidence="2 3" key="1">
    <citation type="submission" date="2018-12" db="EMBL/GenBank/DDBJ databases">
        <title>Legionella sp,whole genome shotgun sequence.</title>
        <authorList>
            <person name="Wu H."/>
        </authorList>
    </citation>
    <scope>NUCLEOTIDE SEQUENCE [LARGE SCALE GENOMIC DNA]</scope>
    <source>
        <strain evidence="3">km489</strain>
    </source>
</reference>
<gene>
    <name evidence="2" type="ORF">ELY20_11900</name>
</gene>
<organism evidence="2 3">
    <name type="scientific">Legionella qingyii</name>
    <dbReference type="NCBI Taxonomy" id="2184757"/>
    <lineage>
        <taxon>Bacteria</taxon>
        <taxon>Pseudomonadati</taxon>
        <taxon>Pseudomonadota</taxon>
        <taxon>Gammaproteobacteria</taxon>
        <taxon>Legionellales</taxon>
        <taxon>Legionellaceae</taxon>
        <taxon>Legionella</taxon>
    </lineage>
</organism>
<sequence length="735" mass="81112">MKFLKIILAFILTQQSYASVIGIGIGGGGAQGGISFDPLSPGHVYIGSDMGLVYESFDLGTTWTPISRKKIAFNVDLNHQSHMGFDNSGGLYWASGGCNPQISLDRGKSWQSMKTLADMFPENCLAESTRIKYWFFSNDDLKMVGVGTTSGLLISRDLGKTWTRLFTNQDSLTSLMVDKNTLYHATNAGIFKFNLQTAQVAPLLSESLSAAAMGKDSKGLTLVGVEKTDNARKKMFIKPAKEEVFSQQTQPVGTFVRMSPNNSSIIYFTGNSNIGEGAAIWMTEDSGSHWTQRYTDDSIAYREGKINPNPVGLYVGFWDSGYNDFQVAPNDPNLIAGSANFFFKLSTNAGEQWKFPYTKLSPATNNVSKSNFWTSTALNPVSAFFIKQNPSNSNMIVAGLADIGCVLSLDHGVTWRMCNIPDMNTTYDIAFNPANPNQLFAAASSRHDFPNDWYGDINNDAPGGIFVSDDAGVNWQQLSPDDSEYQNPYLTLAIDFKKSPCHMYAGTMGKGIIASFDCGSNWQRLNDGFEPLATSVDSSEQKGSLIFPSIKISPVTGDVYAIHAGNRLWQHADNPFIKYTGIYKLNKNTNTWIQLGRPPKVQGPGPVLGNLYWKYPLDFAVDWSNPKQLYLVDMATAGTWKINGLWSSSDEGVTWQQVLNFDGARKVIIKNQDVFVAGWSDPDEPFMYHAAQGSQFEPVNLELPLQRVNDFLIDEQGFIFATFGGGLFRLNTLTD</sequence>
<comment type="caution">
    <text evidence="2">The sequence shown here is derived from an EMBL/GenBank/DDBJ whole genome shotgun (WGS) entry which is preliminary data.</text>
</comment>
<dbReference type="Proteomes" id="UP000287374">
    <property type="component" value="Unassembled WGS sequence"/>
</dbReference>
<dbReference type="PANTHER" id="PTHR43739">
    <property type="entry name" value="XYLOGLUCANASE (EUROFUNG)"/>
    <property type="match status" value="1"/>
</dbReference>
<evidence type="ECO:0000313" key="2">
    <source>
        <dbReference type="EMBL" id="RUR21654.1"/>
    </source>
</evidence>
<dbReference type="SUPFAM" id="SSF110296">
    <property type="entry name" value="Oligoxyloglucan reducing end-specific cellobiohydrolase"/>
    <property type="match status" value="3"/>
</dbReference>
<name>A0ABY0CG24_9GAMM</name>
<evidence type="ECO:0000313" key="3">
    <source>
        <dbReference type="Proteomes" id="UP000287374"/>
    </source>
</evidence>
<feature type="signal peptide" evidence="1">
    <location>
        <begin position="1"/>
        <end position="18"/>
    </location>
</feature>
<protein>
    <recommendedName>
        <fullName evidence="4">Sortilin N-terminal domain-containing protein</fullName>
    </recommendedName>
</protein>
<dbReference type="InterPro" id="IPR052025">
    <property type="entry name" value="Xyloglucanase_GH74"/>
</dbReference>
<dbReference type="EMBL" id="RZGX01000015">
    <property type="protein sequence ID" value="RUR21654.1"/>
    <property type="molecule type" value="Genomic_DNA"/>
</dbReference>
<evidence type="ECO:0008006" key="4">
    <source>
        <dbReference type="Google" id="ProtNLM"/>
    </source>
</evidence>
<proteinExistence type="predicted"/>
<accession>A0ABY0CG24</accession>
<dbReference type="InterPro" id="IPR015943">
    <property type="entry name" value="WD40/YVTN_repeat-like_dom_sf"/>
</dbReference>
<keyword evidence="3" id="KW-1185">Reference proteome</keyword>
<keyword evidence="1" id="KW-0732">Signal</keyword>
<dbReference type="PANTHER" id="PTHR43739:SF5">
    <property type="entry name" value="EXO-ALPHA-SIALIDASE"/>
    <property type="match status" value="1"/>
</dbReference>
<evidence type="ECO:0000256" key="1">
    <source>
        <dbReference type="SAM" id="SignalP"/>
    </source>
</evidence>
<dbReference type="RefSeq" id="WP_126955529.1">
    <property type="nucleotide sequence ID" value="NZ_RZGW01000013.1"/>
</dbReference>
<feature type="chain" id="PRO_5045069886" description="Sortilin N-terminal domain-containing protein" evidence="1">
    <location>
        <begin position="19"/>
        <end position="735"/>
    </location>
</feature>